<accession>A0ABR2N1U4</accession>
<evidence type="ECO:0000313" key="9">
    <source>
        <dbReference type="Proteomes" id="UP001412067"/>
    </source>
</evidence>
<evidence type="ECO:0000313" key="8">
    <source>
        <dbReference type="EMBL" id="KAK8969710.1"/>
    </source>
</evidence>
<dbReference type="PANTHER" id="PTHR13264:SF5">
    <property type="entry name" value="PRE-MRNA-SPLICING FACTOR SYF2"/>
    <property type="match status" value="1"/>
</dbReference>
<comment type="subcellular location">
    <subcellularLocation>
        <location evidence="1">Nucleus</location>
    </subcellularLocation>
</comment>
<keyword evidence="3" id="KW-0507">mRNA processing</keyword>
<reference evidence="8 9" key="1">
    <citation type="journal article" date="2022" name="Nat. Plants">
        <title>Genomes of leafy and leafless Platanthera orchids illuminate the evolution of mycoheterotrophy.</title>
        <authorList>
            <person name="Li M.H."/>
            <person name="Liu K.W."/>
            <person name="Li Z."/>
            <person name="Lu H.C."/>
            <person name="Ye Q.L."/>
            <person name="Zhang D."/>
            <person name="Wang J.Y."/>
            <person name="Li Y.F."/>
            <person name="Zhong Z.M."/>
            <person name="Liu X."/>
            <person name="Yu X."/>
            <person name="Liu D.K."/>
            <person name="Tu X.D."/>
            <person name="Liu B."/>
            <person name="Hao Y."/>
            <person name="Liao X.Y."/>
            <person name="Jiang Y.T."/>
            <person name="Sun W.H."/>
            <person name="Chen J."/>
            <person name="Chen Y.Q."/>
            <person name="Ai Y."/>
            <person name="Zhai J.W."/>
            <person name="Wu S.S."/>
            <person name="Zhou Z."/>
            <person name="Hsiao Y.Y."/>
            <person name="Wu W.L."/>
            <person name="Chen Y.Y."/>
            <person name="Lin Y.F."/>
            <person name="Hsu J.L."/>
            <person name="Li C.Y."/>
            <person name="Wang Z.W."/>
            <person name="Zhao X."/>
            <person name="Zhong W.Y."/>
            <person name="Ma X.K."/>
            <person name="Ma L."/>
            <person name="Huang J."/>
            <person name="Chen G.Z."/>
            <person name="Huang M.Z."/>
            <person name="Huang L."/>
            <person name="Peng D.H."/>
            <person name="Luo Y.B."/>
            <person name="Zou S.Q."/>
            <person name="Chen S.P."/>
            <person name="Lan S."/>
            <person name="Tsai W.C."/>
            <person name="Van de Peer Y."/>
            <person name="Liu Z.J."/>
        </authorList>
    </citation>
    <scope>NUCLEOTIDE SEQUENCE [LARGE SCALE GENOMIC DNA]</scope>
    <source>
        <strain evidence="8">Lor288</strain>
    </source>
</reference>
<evidence type="ECO:0000256" key="4">
    <source>
        <dbReference type="ARBA" id="ARBA00022728"/>
    </source>
</evidence>
<sequence length="377" mass="42706">MERGRSFGSGDEFRERWKKGGIPLAVFLSFNDRDVHPQCPNASNPYHKCSRHCLDKIPFGDKLLDGERSGGSSVECDKLSERKGVTPGSPNATNPFHKYADYFFEKIKREDVVKEPGKKKGVLITKDRSGVNTNCKYASNPYHKCDEFCFEGRHDSEHPKEVAVIKPKEQKIIQIADRGVSPQCKYASNPYHVCSEYCFQEVPERGQPVKGMKLNSPKEERKINLKNTEITGVNPHCRNASNPFHKCTEYCFQNVAERDKSDGAPIKGKKVYPRKERKADHPVKEKNMKYDNLEASNTSHNNIDSSSELPVHAGTIGSNSVFIKEEKEDMGMIEILDTQPLRIDASDLFKEWAKYCSLNALEDNGDNNGKTGQRERN</sequence>
<protein>
    <submittedName>
        <fullName evidence="8">Uncharacterized protein</fullName>
    </submittedName>
</protein>
<dbReference type="PANTHER" id="PTHR13264">
    <property type="entry name" value="GCIP-INTERACTING PROTEIN P29"/>
    <property type="match status" value="1"/>
</dbReference>
<feature type="compositionally biased region" description="Basic and acidic residues" evidence="7">
    <location>
        <begin position="273"/>
        <end position="282"/>
    </location>
</feature>
<dbReference type="EMBL" id="JBBWWR010000003">
    <property type="protein sequence ID" value="KAK8969710.1"/>
    <property type="molecule type" value="Genomic_DNA"/>
</dbReference>
<keyword evidence="5" id="KW-0508">mRNA splicing</keyword>
<dbReference type="InterPro" id="IPR013260">
    <property type="entry name" value="mRNA_splic_SYF2"/>
</dbReference>
<evidence type="ECO:0000256" key="3">
    <source>
        <dbReference type="ARBA" id="ARBA00022664"/>
    </source>
</evidence>
<organism evidence="8 9">
    <name type="scientific">Platanthera guangdongensis</name>
    <dbReference type="NCBI Taxonomy" id="2320717"/>
    <lineage>
        <taxon>Eukaryota</taxon>
        <taxon>Viridiplantae</taxon>
        <taxon>Streptophyta</taxon>
        <taxon>Embryophyta</taxon>
        <taxon>Tracheophyta</taxon>
        <taxon>Spermatophyta</taxon>
        <taxon>Magnoliopsida</taxon>
        <taxon>Liliopsida</taxon>
        <taxon>Asparagales</taxon>
        <taxon>Orchidaceae</taxon>
        <taxon>Orchidoideae</taxon>
        <taxon>Orchideae</taxon>
        <taxon>Orchidinae</taxon>
        <taxon>Platanthera</taxon>
    </lineage>
</organism>
<evidence type="ECO:0000256" key="2">
    <source>
        <dbReference type="ARBA" id="ARBA00010028"/>
    </source>
</evidence>
<evidence type="ECO:0000256" key="1">
    <source>
        <dbReference type="ARBA" id="ARBA00004123"/>
    </source>
</evidence>
<feature type="region of interest" description="Disordered" evidence="7">
    <location>
        <begin position="262"/>
        <end position="282"/>
    </location>
</feature>
<keyword evidence="6" id="KW-0539">Nucleus</keyword>
<comment type="caution">
    <text evidence="8">The sequence shown here is derived from an EMBL/GenBank/DDBJ whole genome shotgun (WGS) entry which is preliminary data.</text>
</comment>
<name>A0ABR2N1U4_9ASPA</name>
<evidence type="ECO:0000256" key="5">
    <source>
        <dbReference type="ARBA" id="ARBA00023187"/>
    </source>
</evidence>
<comment type="similarity">
    <text evidence="2">Belongs to the SYF2 family.</text>
</comment>
<dbReference type="Proteomes" id="UP001412067">
    <property type="component" value="Unassembled WGS sequence"/>
</dbReference>
<keyword evidence="9" id="KW-1185">Reference proteome</keyword>
<gene>
    <name evidence="8" type="ORF">KSP40_PGU006682</name>
</gene>
<evidence type="ECO:0000256" key="6">
    <source>
        <dbReference type="ARBA" id="ARBA00023242"/>
    </source>
</evidence>
<keyword evidence="4" id="KW-0747">Spliceosome</keyword>
<proteinExistence type="inferred from homology"/>
<evidence type="ECO:0000256" key="7">
    <source>
        <dbReference type="SAM" id="MobiDB-lite"/>
    </source>
</evidence>